<dbReference type="Proteomes" id="UP000595897">
    <property type="component" value="Chromosome"/>
</dbReference>
<feature type="domain" description="DUF8091" evidence="1">
    <location>
        <begin position="29"/>
        <end position="182"/>
    </location>
</feature>
<dbReference type="InterPro" id="IPR058404">
    <property type="entry name" value="DUF8091"/>
</dbReference>
<evidence type="ECO:0000313" key="2">
    <source>
        <dbReference type="EMBL" id="BCN30015.1"/>
    </source>
</evidence>
<protein>
    <recommendedName>
        <fullName evidence="1">DUF8091 domain-containing protein</fullName>
    </recommendedName>
</protein>
<evidence type="ECO:0000259" key="1">
    <source>
        <dbReference type="Pfam" id="PF26351"/>
    </source>
</evidence>
<dbReference type="RefSeq" id="WP_271715266.1">
    <property type="nucleotide sequence ID" value="NZ_AP024169.1"/>
</dbReference>
<gene>
    <name evidence="2" type="ORF">bsdtb5_13100</name>
</gene>
<organism evidence="2 3">
    <name type="scientific">Anaeromicropila herbilytica</name>
    <dbReference type="NCBI Taxonomy" id="2785025"/>
    <lineage>
        <taxon>Bacteria</taxon>
        <taxon>Bacillati</taxon>
        <taxon>Bacillota</taxon>
        <taxon>Clostridia</taxon>
        <taxon>Lachnospirales</taxon>
        <taxon>Lachnospiraceae</taxon>
        <taxon>Anaeromicropila</taxon>
    </lineage>
</organism>
<sequence length="245" mass="28599">MEKDRFDEVSKDMIASERQKNGIGTLGEKTLHAILKNYYEPKIENQEIRMNGYVADIVNEHGIIEIQTRSFDKLRRKLDVFLELQPVTIVYPIPYIKWLKWVDNETGEVQKPRKSTRKGTPYMIFPELYKIKSYLSHPNINLCIVMLNLEEIKILNGWSRDKKRGAEKVDRIPTEIVEEIMVTSRSEYLKLIPDELIEPFTSKDYKEATKLSLSVAQTALNVLYSVGAVKRVGKDGRLYLYERVR</sequence>
<name>A0A7R7EJN2_9FIRM</name>
<proteinExistence type="predicted"/>
<keyword evidence="3" id="KW-1185">Reference proteome</keyword>
<evidence type="ECO:0000313" key="3">
    <source>
        <dbReference type="Proteomes" id="UP000595897"/>
    </source>
</evidence>
<dbReference type="KEGG" id="ahb:bsdtb5_13100"/>
<accession>A0A7R7EJN2</accession>
<dbReference type="Pfam" id="PF26351">
    <property type="entry name" value="DUF8091"/>
    <property type="match status" value="1"/>
</dbReference>
<reference evidence="2 3" key="1">
    <citation type="submission" date="2020-11" db="EMBL/GenBank/DDBJ databases">
        <title>Draft genome sequencing of a Lachnospiraceae strain isolated from anoxic soil subjected to BSD treatment.</title>
        <authorList>
            <person name="Uek A."/>
            <person name="Tonouchi A."/>
        </authorList>
    </citation>
    <scope>NUCLEOTIDE SEQUENCE [LARGE SCALE GENOMIC DNA]</scope>
    <source>
        <strain evidence="2 3">TB5</strain>
    </source>
</reference>
<dbReference type="AlphaFoldDB" id="A0A7R7EJN2"/>
<dbReference type="EMBL" id="AP024169">
    <property type="protein sequence ID" value="BCN30015.1"/>
    <property type="molecule type" value="Genomic_DNA"/>
</dbReference>